<evidence type="ECO:0000313" key="1">
    <source>
        <dbReference type="EMBL" id="QDH88893.1"/>
    </source>
</evidence>
<name>A0A514D5K2_9VIRU</name>
<proteinExistence type="predicted"/>
<organism evidence="1">
    <name type="scientific">Leviviridae sp</name>
    <dbReference type="NCBI Taxonomy" id="2027243"/>
    <lineage>
        <taxon>Viruses</taxon>
        <taxon>Riboviria</taxon>
        <taxon>Orthornavirae</taxon>
        <taxon>Lenarviricota</taxon>
        <taxon>Leviviricetes</taxon>
        <taxon>Norzivirales</taxon>
        <taxon>Fiersviridae</taxon>
    </lineage>
</organism>
<dbReference type="EMBL" id="MN034452">
    <property type="protein sequence ID" value="QDH88893.1"/>
    <property type="molecule type" value="Genomic_RNA"/>
</dbReference>
<reference evidence="1" key="1">
    <citation type="submission" date="2019-05" db="EMBL/GenBank/DDBJ databases">
        <title>Metatranscriptomic reconstruction reveals RNA viruses with the potential to shape carbon cycling in soil.</title>
        <authorList>
            <person name="Starr E.P."/>
            <person name="Nuccio E."/>
            <person name="Pett-Ridge J."/>
            <person name="Banfield J.F."/>
            <person name="Firestone M.K."/>
        </authorList>
    </citation>
    <scope>NUCLEOTIDE SEQUENCE</scope>
    <source>
        <strain evidence="1">H2_Rhizo_Litter_49_scaffold_4206</strain>
    </source>
</reference>
<protein>
    <submittedName>
        <fullName evidence="1">Uncharacterized protein</fullName>
    </submittedName>
</protein>
<gene>
    <name evidence="1" type="ORF">H2RhizoLitter494206_000002</name>
</gene>
<sequence length="68" mass="7913">MKAVRLANAEEARHRRPCFRYIVDLPIHEGVDPNREIRILDSFMGRSVTVTELLDRLPVDLRKLVDLS</sequence>
<accession>A0A514D5K2</accession>